<keyword evidence="4" id="KW-0804">Transcription</keyword>
<sequence length="298" mass="33021">MRPKDIASLAAFLQVAELHSFRAAASRLSVTPSALSQTMRQLEERMGVRLLNRTTRSVSLTDAGSRLFDEVRPAFGQICGALEDLNRKRKRPTGMLRIYASPGAASATVSPVWERFLSNYPEVQLELRIDPAPVDIVAIGFDAIISPLDHLATDMIAVRATGPMKMAFVAAPGYLARHGHPQTPEELLSHRCIQYRLAPDQPLFPWSFVHDVRAQRVPIEGRLILNSSELAIRAAVDGVGIVYAMETMVQCYFKTGQLVKVLDEFSPSFDGFFLGYPSNRQISAPLRAFINMIRHTSG</sequence>
<dbReference type="Proteomes" id="UP000255334">
    <property type="component" value="Unassembled WGS sequence"/>
</dbReference>
<accession>A0A370X6V3</accession>
<name>A0A370X6V3_9GAMM</name>
<dbReference type="InterPro" id="IPR036390">
    <property type="entry name" value="WH_DNA-bd_sf"/>
</dbReference>
<dbReference type="GO" id="GO:0003700">
    <property type="term" value="F:DNA-binding transcription factor activity"/>
    <property type="evidence" value="ECO:0007669"/>
    <property type="project" value="InterPro"/>
</dbReference>
<dbReference type="PANTHER" id="PTHR30537:SF1">
    <property type="entry name" value="HTH-TYPE TRANSCRIPTIONAL REGULATOR PGRR"/>
    <property type="match status" value="1"/>
</dbReference>
<gene>
    <name evidence="6" type="ORF">DWU99_10440</name>
</gene>
<keyword evidence="7" id="KW-1185">Reference proteome</keyword>
<dbReference type="InterPro" id="IPR005119">
    <property type="entry name" value="LysR_subst-bd"/>
</dbReference>
<dbReference type="SUPFAM" id="SSF46785">
    <property type="entry name" value="Winged helix' DNA-binding domain"/>
    <property type="match status" value="1"/>
</dbReference>
<comment type="similarity">
    <text evidence="1">Belongs to the LysR transcriptional regulatory family.</text>
</comment>
<comment type="caution">
    <text evidence="6">The sequence shown here is derived from an EMBL/GenBank/DDBJ whole genome shotgun (WGS) entry which is preliminary data.</text>
</comment>
<dbReference type="EMBL" id="QRBF01000003">
    <property type="protein sequence ID" value="RDS84163.1"/>
    <property type="molecule type" value="Genomic_DNA"/>
</dbReference>
<dbReference type="Gene3D" id="3.40.190.290">
    <property type="match status" value="1"/>
</dbReference>
<dbReference type="SUPFAM" id="SSF53850">
    <property type="entry name" value="Periplasmic binding protein-like II"/>
    <property type="match status" value="1"/>
</dbReference>
<dbReference type="OrthoDB" id="9810065at2"/>
<evidence type="ECO:0000313" key="7">
    <source>
        <dbReference type="Proteomes" id="UP000255334"/>
    </source>
</evidence>
<dbReference type="GO" id="GO:0043565">
    <property type="term" value="F:sequence-specific DNA binding"/>
    <property type="evidence" value="ECO:0007669"/>
    <property type="project" value="TreeGrafter"/>
</dbReference>
<organism evidence="6 7">
    <name type="scientific">Dyella psychrodurans</name>
    <dbReference type="NCBI Taxonomy" id="1927960"/>
    <lineage>
        <taxon>Bacteria</taxon>
        <taxon>Pseudomonadati</taxon>
        <taxon>Pseudomonadota</taxon>
        <taxon>Gammaproteobacteria</taxon>
        <taxon>Lysobacterales</taxon>
        <taxon>Rhodanobacteraceae</taxon>
        <taxon>Dyella</taxon>
    </lineage>
</organism>
<reference evidence="6 7" key="1">
    <citation type="submission" date="2018-07" db="EMBL/GenBank/DDBJ databases">
        <title>Dyella monticola sp. nov. and Dyella psychrodurans sp. nov. isolated from monsoon evergreen broad-leaved forest soil of Dinghu Mountain, China.</title>
        <authorList>
            <person name="Gao Z."/>
            <person name="Qiu L."/>
        </authorList>
    </citation>
    <scope>NUCLEOTIDE SEQUENCE [LARGE SCALE GENOMIC DNA]</scope>
    <source>
        <strain evidence="6 7">4MSK11</strain>
    </source>
</reference>
<dbReference type="Gene3D" id="1.10.10.10">
    <property type="entry name" value="Winged helix-like DNA-binding domain superfamily/Winged helix DNA-binding domain"/>
    <property type="match status" value="1"/>
</dbReference>
<dbReference type="Pfam" id="PF00126">
    <property type="entry name" value="HTH_1"/>
    <property type="match status" value="1"/>
</dbReference>
<dbReference type="InterPro" id="IPR000847">
    <property type="entry name" value="LysR_HTH_N"/>
</dbReference>
<protein>
    <submittedName>
        <fullName evidence="6">LysR family transcriptional regulator</fullName>
    </submittedName>
</protein>
<dbReference type="InterPro" id="IPR058163">
    <property type="entry name" value="LysR-type_TF_proteobact-type"/>
</dbReference>
<dbReference type="FunFam" id="1.10.10.10:FF:000001">
    <property type="entry name" value="LysR family transcriptional regulator"/>
    <property type="match status" value="1"/>
</dbReference>
<dbReference type="InterPro" id="IPR036388">
    <property type="entry name" value="WH-like_DNA-bd_sf"/>
</dbReference>
<evidence type="ECO:0000259" key="5">
    <source>
        <dbReference type="PROSITE" id="PS50931"/>
    </source>
</evidence>
<evidence type="ECO:0000313" key="6">
    <source>
        <dbReference type="EMBL" id="RDS84163.1"/>
    </source>
</evidence>
<evidence type="ECO:0000256" key="2">
    <source>
        <dbReference type="ARBA" id="ARBA00023015"/>
    </source>
</evidence>
<feature type="domain" description="HTH lysR-type" evidence="5">
    <location>
        <begin position="1"/>
        <end position="61"/>
    </location>
</feature>
<keyword evidence="2" id="KW-0805">Transcription regulation</keyword>
<evidence type="ECO:0000256" key="4">
    <source>
        <dbReference type="ARBA" id="ARBA00023163"/>
    </source>
</evidence>
<dbReference type="PROSITE" id="PS50931">
    <property type="entry name" value="HTH_LYSR"/>
    <property type="match status" value="1"/>
</dbReference>
<dbReference type="Pfam" id="PF03466">
    <property type="entry name" value="LysR_substrate"/>
    <property type="match status" value="1"/>
</dbReference>
<keyword evidence="3" id="KW-0238">DNA-binding</keyword>
<proteinExistence type="inferred from homology"/>
<dbReference type="AlphaFoldDB" id="A0A370X6V3"/>
<evidence type="ECO:0000256" key="1">
    <source>
        <dbReference type="ARBA" id="ARBA00009437"/>
    </source>
</evidence>
<dbReference type="GO" id="GO:0006351">
    <property type="term" value="P:DNA-templated transcription"/>
    <property type="evidence" value="ECO:0007669"/>
    <property type="project" value="TreeGrafter"/>
</dbReference>
<dbReference type="PANTHER" id="PTHR30537">
    <property type="entry name" value="HTH-TYPE TRANSCRIPTIONAL REGULATOR"/>
    <property type="match status" value="1"/>
</dbReference>
<dbReference type="RefSeq" id="WP_115477964.1">
    <property type="nucleotide sequence ID" value="NZ_QRBF01000003.1"/>
</dbReference>
<evidence type="ECO:0000256" key="3">
    <source>
        <dbReference type="ARBA" id="ARBA00023125"/>
    </source>
</evidence>